<dbReference type="PANTHER" id="PTHR13789:SF309">
    <property type="entry name" value="PUTATIVE (AFU_ORTHOLOGUE AFUA_6G14510)-RELATED"/>
    <property type="match status" value="1"/>
</dbReference>
<dbReference type="GO" id="GO:0071949">
    <property type="term" value="F:FAD binding"/>
    <property type="evidence" value="ECO:0007669"/>
    <property type="project" value="InterPro"/>
</dbReference>
<dbReference type="OrthoDB" id="4568714at2"/>
<dbReference type="InterPro" id="IPR050493">
    <property type="entry name" value="FAD-dep_Monooxygenase_BioMet"/>
</dbReference>
<dbReference type="SUPFAM" id="SSF51905">
    <property type="entry name" value="FAD/NAD(P)-binding domain"/>
    <property type="match status" value="1"/>
</dbReference>
<reference evidence="4 5" key="1">
    <citation type="submission" date="2018-05" db="EMBL/GenBank/DDBJ databases">
        <title>Evolution of GPA BGCs.</title>
        <authorList>
            <person name="Waglechner N."/>
            <person name="Wright G.D."/>
        </authorList>
    </citation>
    <scope>NUCLEOTIDE SEQUENCE [LARGE SCALE GENOMIC DNA]</scope>
    <source>
        <strain evidence="4 5">A82846</strain>
    </source>
</reference>
<dbReference type="EMBL" id="QHKI01000070">
    <property type="protein sequence ID" value="RSM69648.1"/>
    <property type="molecule type" value="Genomic_DNA"/>
</dbReference>
<feature type="domain" description="FAD-binding" evidence="3">
    <location>
        <begin position="5"/>
        <end position="329"/>
    </location>
</feature>
<dbReference type="PANTHER" id="PTHR13789">
    <property type="entry name" value="MONOOXYGENASE"/>
    <property type="match status" value="1"/>
</dbReference>
<protein>
    <submittedName>
        <fullName evidence="4">2-polyprenyl-6-methoxyphenol hydroxylase</fullName>
    </submittedName>
</protein>
<dbReference type="Gene3D" id="3.50.50.60">
    <property type="entry name" value="FAD/NAD(P)-binding domain"/>
    <property type="match status" value="1"/>
</dbReference>
<keyword evidence="2" id="KW-0503">Monooxygenase</keyword>
<dbReference type="InterPro" id="IPR036188">
    <property type="entry name" value="FAD/NAD-bd_sf"/>
</dbReference>
<dbReference type="PRINTS" id="PR00420">
    <property type="entry name" value="RNGMNOXGNASE"/>
</dbReference>
<dbReference type="Proteomes" id="UP000287547">
    <property type="component" value="Unassembled WGS sequence"/>
</dbReference>
<name>A0A428YNE0_KIBAR</name>
<dbReference type="Pfam" id="PF01494">
    <property type="entry name" value="FAD_binding_3"/>
    <property type="match status" value="1"/>
</dbReference>
<dbReference type="GO" id="GO:0004497">
    <property type="term" value="F:monooxygenase activity"/>
    <property type="evidence" value="ECO:0007669"/>
    <property type="project" value="UniProtKB-KW"/>
</dbReference>
<evidence type="ECO:0000256" key="2">
    <source>
        <dbReference type="ARBA" id="ARBA00023033"/>
    </source>
</evidence>
<accession>A0A428YNE0</accession>
<dbReference type="InterPro" id="IPR002938">
    <property type="entry name" value="FAD-bd"/>
</dbReference>
<comment type="caution">
    <text evidence="4">The sequence shown here is derived from an EMBL/GenBank/DDBJ whole genome shotgun (WGS) entry which is preliminary data.</text>
</comment>
<evidence type="ECO:0000259" key="3">
    <source>
        <dbReference type="Pfam" id="PF01494"/>
    </source>
</evidence>
<keyword evidence="1" id="KW-0560">Oxidoreductase</keyword>
<evidence type="ECO:0000313" key="4">
    <source>
        <dbReference type="EMBL" id="RSM69648.1"/>
    </source>
</evidence>
<evidence type="ECO:0000256" key="1">
    <source>
        <dbReference type="ARBA" id="ARBA00023002"/>
    </source>
</evidence>
<dbReference type="RefSeq" id="WP_037269947.1">
    <property type="nucleotide sequence ID" value="NZ_QHKI01000070.1"/>
</dbReference>
<dbReference type="AlphaFoldDB" id="A0A428YNE0"/>
<proteinExistence type="predicted"/>
<sequence length="386" mass="41809">MTGSAIVVGGGIGGLATAIALDRIGWRVTVLERVPSMIEVGAGLSLSPNAMRALDTLGLGDQARAIGTPTWATHNMRTPTGRQLMHPPANGTPPLLAFRRDRLHSLLSQAISPDQIQAGVDVTGVRQTDAHATVTHTDGQLAADLVVAADGIRSTIRQQLFPGTSPRFLRYTGWLGLAETESDVAGSMTTGRGRYFLIHPVGPHQVYWALGTAADAPGIRHDDERDQVHRLVGDWHQPIPQLVETTSETKIRRVDIHEVPPIPSFVEGRVALLGDAAHAMSPDRGQGAGQSLEDAVVLAAMLTATKDIPRALRHYDEQRRPRTQDTARNARRTGQQMISNSLVGHLMVNGILRSVPSSAWHRILPRAMAPLWAWQPPQLDRTPRNG</sequence>
<organism evidence="4 5">
    <name type="scientific">Kibdelosporangium aridum</name>
    <dbReference type="NCBI Taxonomy" id="2030"/>
    <lineage>
        <taxon>Bacteria</taxon>
        <taxon>Bacillati</taxon>
        <taxon>Actinomycetota</taxon>
        <taxon>Actinomycetes</taxon>
        <taxon>Pseudonocardiales</taxon>
        <taxon>Pseudonocardiaceae</taxon>
        <taxon>Kibdelosporangium</taxon>
    </lineage>
</organism>
<gene>
    <name evidence="4" type="ORF">DMH04_45850</name>
</gene>
<evidence type="ECO:0000313" key="5">
    <source>
        <dbReference type="Proteomes" id="UP000287547"/>
    </source>
</evidence>